<proteinExistence type="predicted"/>
<dbReference type="OrthoDB" id="7996590at2"/>
<accession>A0A2U8VTR6</accession>
<reference evidence="1 2" key="1">
    <citation type="submission" date="2018-05" db="EMBL/GenBank/DDBJ databases">
        <title>Complete Genome Sequence of Methylobacterium sp. 17Sr1-43.</title>
        <authorList>
            <person name="Srinivasan S."/>
        </authorList>
    </citation>
    <scope>NUCLEOTIDE SEQUENCE [LARGE SCALE GENOMIC DNA]</scope>
    <source>
        <strain evidence="1 2">17Sr1-43</strain>
    </source>
</reference>
<dbReference type="AlphaFoldDB" id="A0A2U8VTR6"/>
<protein>
    <submittedName>
        <fullName evidence="1">Uncharacterized protein</fullName>
    </submittedName>
</protein>
<organism evidence="1 2">
    <name type="scientific">Methylobacterium radiodurans</name>
    <dbReference type="NCBI Taxonomy" id="2202828"/>
    <lineage>
        <taxon>Bacteria</taxon>
        <taxon>Pseudomonadati</taxon>
        <taxon>Pseudomonadota</taxon>
        <taxon>Alphaproteobacteria</taxon>
        <taxon>Hyphomicrobiales</taxon>
        <taxon>Methylobacteriaceae</taxon>
        <taxon>Methylobacterium</taxon>
    </lineage>
</organism>
<keyword evidence="2" id="KW-1185">Reference proteome</keyword>
<dbReference type="Proteomes" id="UP000246058">
    <property type="component" value="Chromosome"/>
</dbReference>
<evidence type="ECO:0000313" key="1">
    <source>
        <dbReference type="EMBL" id="AWN36662.1"/>
    </source>
</evidence>
<name>A0A2U8VTR6_9HYPH</name>
<dbReference type="KEGG" id="meti:DK427_13710"/>
<gene>
    <name evidence="1" type="ORF">DK427_13710</name>
</gene>
<sequence>MRGSYTYSEPPAGAVTCRTCGRMNLAISRNEAERRAAEANAHRRPGDPRPPVTVAYFSCCMRPRYRPARLGDCPDGATYSSVLCERLDEGG</sequence>
<evidence type="ECO:0000313" key="2">
    <source>
        <dbReference type="Proteomes" id="UP000246058"/>
    </source>
</evidence>
<dbReference type="EMBL" id="CP029551">
    <property type="protein sequence ID" value="AWN36662.1"/>
    <property type="molecule type" value="Genomic_DNA"/>
</dbReference>